<sequence>MAGSAARWEAVTPSTPDLPATDLAVTLDWRGRAAVLAVAGEIDLVSAPEFGEVVDVVLASGPEKLVVDLREVTFFCSAGLQVLAAAHRRLAERALCVVSDSPVTSGPLRTTGLDTWIGVHSTVEEALT</sequence>
<reference evidence="5" key="1">
    <citation type="submission" date="2016-10" db="EMBL/GenBank/DDBJ databases">
        <authorList>
            <person name="Varghese N."/>
            <person name="Submissions S."/>
        </authorList>
    </citation>
    <scope>NUCLEOTIDE SEQUENCE [LARGE SCALE GENOMIC DNA]</scope>
    <source>
        <strain evidence="5">DSM 44544</strain>
    </source>
</reference>
<dbReference type="STRING" id="208445.SAMN04489727_8043"/>
<keyword evidence="5" id="KW-1185">Reference proteome</keyword>
<dbReference type="InterPro" id="IPR003658">
    <property type="entry name" value="Anti-sigma_ant"/>
</dbReference>
<dbReference type="AlphaFoldDB" id="A0A1H5B156"/>
<evidence type="ECO:0000256" key="2">
    <source>
        <dbReference type="RuleBase" id="RU003749"/>
    </source>
</evidence>
<name>A0A1H5B156_9PSEU</name>
<organism evidence="4 5">
    <name type="scientific">Amycolatopsis tolypomycina</name>
    <dbReference type="NCBI Taxonomy" id="208445"/>
    <lineage>
        <taxon>Bacteria</taxon>
        <taxon>Bacillati</taxon>
        <taxon>Actinomycetota</taxon>
        <taxon>Actinomycetes</taxon>
        <taxon>Pseudonocardiales</taxon>
        <taxon>Pseudonocardiaceae</taxon>
        <taxon>Amycolatopsis</taxon>
    </lineage>
</organism>
<evidence type="ECO:0000313" key="4">
    <source>
        <dbReference type="EMBL" id="SED48126.1"/>
    </source>
</evidence>
<dbReference type="Proteomes" id="UP000199622">
    <property type="component" value="Unassembled WGS sequence"/>
</dbReference>
<dbReference type="GO" id="GO:0043856">
    <property type="term" value="F:anti-sigma factor antagonist activity"/>
    <property type="evidence" value="ECO:0007669"/>
    <property type="project" value="InterPro"/>
</dbReference>
<dbReference type="Gene3D" id="3.30.750.24">
    <property type="entry name" value="STAS domain"/>
    <property type="match status" value="1"/>
</dbReference>
<dbReference type="EMBL" id="FNSO01000004">
    <property type="protein sequence ID" value="SED48126.1"/>
    <property type="molecule type" value="Genomic_DNA"/>
</dbReference>
<dbReference type="PANTHER" id="PTHR33495">
    <property type="entry name" value="ANTI-SIGMA FACTOR ANTAGONIST TM_1081-RELATED-RELATED"/>
    <property type="match status" value="1"/>
</dbReference>
<dbReference type="PROSITE" id="PS50801">
    <property type="entry name" value="STAS"/>
    <property type="match status" value="1"/>
</dbReference>
<dbReference type="Pfam" id="PF01740">
    <property type="entry name" value="STAS"/>
    <property type="match status" value="1"/>
</dbReference>
<dbReference type="PANTHER" id="PTHR33495:SF13">
    <property type="entry name" value="ANTI-SIGMA-F FACTOR ANTAGONIST RSFB"/>
    <property type="match status" value="1"/>
</dbReference>
<evidence type="ECO:0000313" key="5">
    <source>
        <dbReference type="Proteomes" id="UP000199622"/>
    </source>
</evidence>
<feature type="domain" description="STAS" evidence="3">
    <location>
        <begin position="35"/>
        <end position="128"/>
    </location>
</feature>
<evidence type="ECO:0000256" key="1">
    <source>
        <dbReference type="ARBA" id="ARBA00009013"/>
    </source>
</evidence>
<dbReference type="CDD" id="cd07043">
    <property type="entry name" value="STAS_anti-anti-sigma_factors"/>
    <property type="match status" value="1"/>
</dbReference>
<dbReference type="InterPro" id="IPR002645">
    <property type="entry name" value="STAS_dom"/>
</dbReference>
<accession>A0A1H5B156</accession>
<dbReference type="NCBIfam" id="TIGR00377">
    <property type="entry name" value="ant_ant_sig"/>
    <property type="match status" value="1"/>
</dbReference>
<dbReference type="SUPFAM" id="SSF52091">
    <property type="entry name" value="SpoIIaa-like"/>
    <property type="match status" value="1"/>
</dbReference>
<evidence type="ECO:0000259" key="3">
    <source>
        <dbReference type="PROSITE" id="PS50801"/>
    </source>
</evidence>
<dbReference type="InterPro" id="IPR036513">
    <property type="entry name" value="STAS_dom_sf"/>
</dbReference>
<protein>
    <recommendedName>
        <fullName evidence="2">Anti-sigma factor antagonist</fullName>
    </recommendedName>
</protein>
<gene>
    <name evidence="4" type="ORF">SAMN04489727_8043</name>
</gene>
<comment type="similarity">
    <text evidence="1 2">Belongs to the anti-sigma-factor antagonist family.</text>
</comment>
<proteinExistence type="inferred from homology"/>